<dbReference type="NCBIfam" id="TIGR02432">
    <property type="entry name" value="lysidine_TilS_N"/>
    <property type="match status" value="1"/>
</dbReference>
<feature type="domain" description="tRNA(Ile)-lysidine/2-thiocytidine synthase N-terminal" evidence="7">
    <location>
        <begin position="21"/>
        <end position="196"/>
    </location>
</feature>
<evidence type="ECO:0000313" key="8">
    <source>
        <dbReference type="EMBL" id="ABS52331.1"/>
    </source>
</evidence>
<dbReference type="GO" id="GO:0006400">
    <property type="term" value="P:tRNA modification"/>
    <property type="evidence" value="ECO:0007669"/>
    <property type="project" value="UniProtKB-UniRule"/>
</dbReference>
<dbReference type="RefSeq" id="WP_012108376.1">
    <property type="nucleotide sequence ID" value="NC_009714.1"/>
</dbReference>
<keyword evidence="3" id="KW-0547">Nucleotide-binding</keyword>
<keyword evidence="2 6" id="KW-0819">tRNA processing</keyword>
<dbReference type="PANTHER" id="PTHR43033:SF1">
    <property type="entry name" value="TRNA(ILE)-LYSIDINE SYNTHASE-RELATED"/>
    <property type="match status" value="1"/>
</dbReference>
<evidence type="ECO:0000259" key="7">
    <source>
        <dbReference type="Pfam" id="PF01171"/>
    </source>
</evidence>
<evidence type="ECO:0000256" key="3">
    <source>
        <dbReference type="ARBA" id="ARBA00022741"/>
    </source>
</evidence>
<proteinExistence type="inferred from homology"/>
<keyword evidence="4" id="KW-0067">ATP-binding</keyword>
<dbReference type="GO" id="GO:0005524">
    <property type="term" value="F:ATP binding"/>
    <property type="evidence" value="ECO:0007669"/>
    <property type="project" value="UniProtKB-KW"/>
</dbReference>
<comment type="function">
    <text evidence="6">Ligates lysine onto the cytidine present at position 34 of the AUA codon-specific tRNA(Ile) that contains the anticodon CAU, in an ATP-dependent manner. Cytidine is converted to lysidine, thus changing the amino acid specificity of the tRNA from methionine to isoleucine.</text>
</comment>
<dbReference type="InterPro" id="IPR011063">
    <property type="entry name" value="TilS/TtcA_N"/>
</dbReference>
<comment type="caution">
    <text evidence="6">Lacks conserved residue(s) required for the propagation of feature annotation.</text>
</comment>
<sequence length="331" mass="38953">MLKSSLKIEPEILEILRFKRAILAFSHGSDSTALFHTLLDLNLKFDVAFVNYKTRENSDLEMVCARELCEKNNLKFHCLISPLKFNLNGNFENEARKIRWSFFEKLCVQNGYNVVITAHQLNDKFEWFLMQLSKGSGLVNLLSPEMVEKRENFTVLRPLLNTGKDEILNFLRINNLKFFNDISNQNLKFKRNFIRAEFSDKFVSKYAENLAKSFTFLQKDKEILLGEFEFSNNEFFIIKNLPNAMNLIDKACKISGILLSQNQRKEIEKRQNCVVSGKICICKTKTQIFISPYKKQEKLDKKFKELCRVKKIPTLIRGYIYENRLLIRFFD</sequence>
<dbReference type="GO" id="GO:0032267">
    <property type="term" value="F:tRNA(Ile)-lysidine synthase activity"/>
    <property type="evidence" value="ECO:0007669"/>
    <property type="project" value="UniProtKB-EC"/>
</dbReference>
<comment type="similarity">
    <text evidence="6">Belongs to the tRNA(Ile)-lysidine synthase family.</text>
</comment>
<dbReference type="Gene3D" id="3.40.50.620">
    <property type="entry name" value="HUPs"/>
    <property type="match status" value="1"/>
</dbReference>
<dbReference type="AlphaFoldDB" id="A7I0Q0"/>
<comment type="catalytic activity">
    <reaction evidence="5 6">
        <text>cytidine(34) in tRNA(Ile2) + L-lysine + ATP = lysidine(34) in tRNA(Ile2) + AMP + diphosphate + H(+)</text>
        <dbReference type="Rhea" id="RHEA:43744"/>
        <dbReference type="Rhea" id="RHEA-COMP:10625"/>
        <dbReference type="Rhea" id="RHEA-COMP:10670"/>
        <dbReference type="ChEBI" id="CHEBI:15378"/>
        <dbReference type="ChEBI" id="CHEBI:30616"/>
        <dbReference type="ChEBI" id="CHEBI:32551"/>
        <dbReference type="ChEBI" id="CHEBI:33019"/>
        <dbReference type="ChEBI" id="CHEBI:82748"/>
        <dbReference type="ChEBI" id="CHEBI:83665"/>
        <dbReference type="ChEBI" id="CHEBI:456215"/>
        <dbReference type="EC" id="6.3.4.19"/>
    </reaction>
</comment>
<dbReference type="Pfam" id="PF01171">
    <property type="entry name" value="ATP_bind_3"/>
    <property type="match status" value="1"/>
</dbReference>
<dbReference type="EC" id="6.3.4.19" evidence="6"/>
<keyword evidence="1 6" id="KW-0436">Ligase</keyword>
<dbReference type="SUPFAM" id="SSF52402">
    <property type="entry name" value="Adenine nucleotide alpha hydrolases-like"/>
    <property type="match status" value="1"/>
</dbReference>
<dbReference type="eggNOG" id="COG0037">
    <property type="taxonomic scope" value="Bacteria"/>
</dbReference>
<protein>
    <recommendedName>
        <fullName evidence="6">tRNA(Ile)-lysidine synthase</fullName>
        <ecNumber evidence="6">6.3.4.19</ecNumber>
    </recommendedName>
    <alternativeName>
        <fullName evidence="6">tRNA(Ile)-2-lysyl-cytidine synthase</fullName>
    </alternativeName>
    <alternativeName>
        <fullName evidence="6">tRNA(Ile)-lysidine synthetase</fullName>
    </alternativeName>
</protein>
<keyword evidence="9" id="KW-1185">Reference proteome</keyword>
<dbReference type="GO" id="GO:0005737">
    <property type="term" value="C:cytoplasm"/>
    <property type="evidence" value="ECO:0007669"/>
    <property type="project" value="UniProtKB-SubCell"/>
</dbReference>
<dbReference type="PANTHER" id="PTHR43033">
    <property type="entry name" value="TRNA(ILE)-LYSIDINE SYNTHASE-RELATED"/>
    <property type="match status" value="1"/>
</dbReference>
<dbReference type="Proteomes" id="UP000002407">
    <property type="component" value="Chromosome"/>
</dbReference>
<name>A7I0Q0_CAMHC</name>
<dbReference type="HOGENOM" id="CLU_053500_0_0_7"/>
<dbReference type="InterPro" id="IPR012795">
    <property type="entry name" value="tRNA_Ile_lys_synt_N"/>
</dbReference>
<accession>A7I0Q0</accession>
<evidence type="ECO:0000256" key="5">
    <source>
        <dbReference type="ARBA" id="ARBA00048539"/>
    </source>
</evidence>
<reference evidence="9" key="1">
    <citation type="submission" date="2007-07" db="EMBL/GenBank/DDBJ databases">
        <title>Complete genome sequence of Campylobacter hominis ATCC BAA-381, a commensal isolated from the human gastrointestinal tract.</title>
        <authorList>
            <person name="Fouts D.E."/>
            <person name="Mongodin E.F."/>
            <person name="Puiu D."/>
            <person name="Sebastian Y."/>
            <person name="Miller W.G."/>
            <person name="Mandrell R.E."/>
            <person name="Nelson K.E."/>
        </authorList>
    </citation>
    <scope>NUCLEOTIDE SEQUENCE [LARGE SCALE GENOMIC DNA]</scope>
    <source>
        <strain evidence="9">ATCC BAA-381 / LMG 19568 / NCTC 13146 / CH001A</strain>
    </source>
</reference>
<dbReference type="InterPro" id="IPR014729">
    <property type="entry name" value="Rossmann-like_a/b/a_fold"/>
</dbReference>
<dbReference type="EMBL" id="CP000776">
    <property type="protein sequence ID" value="ABS52331.1"/>
    <property type="molecule type" value="Genomic_DNA"/>
</dbReference>
<keyword evidence="6" id="KW-0963">Cytoplasm</keyword>
<organism evidence="8 9">
    <name type="scientific">Campylobacter hominis (strain ATCC BAA-381 / DSM 21671 / CCUG 45161 / LMG 19568 / NCTC 13146 / CH001A)</name>
    <dbReference type="NCBI Taxonomy" id="360107"/>
    <lineage>
        <taxon>Bacteria</taxon>
        <taxon>Pseudomonadati</taxon>
        <taxon>Campylobacterota</taxon>
        <taxon>Epsilonproteobacteria</taxon>
        <taxon>Campylobacterales</taxon>
        <taxon>Campylobacteraceae</taxon>
        <taxon>Campylobacter</taxon>
    </lineage>
</organism>
<evidence type="ECO:0000256" key="2">
    <source>
        <dbReference type="ARBA" id="ARBA00022694"/>
    </source>
</evidence>
<dbReference type="KEGG" id="cha:CHAB381_0504"/>
<comment type="subcellular location">
    <subcellularLocation>
        <location evidence="6">Cytoplasm</location>
    </subcellularLocation>
</comment>
<dbReference type="InterPro" id="IPR012094">
    <property type="entry name" value="tRNA_Ile_lys_synt"/>
</dbReference>
<dbReference type="STRING" id="360107.CHAB381_0504"/>
<evidence type="ECO:0000313" key="9">
    <source>
        <dbReference type="Proteomes" id="UP000002407"/>
    </source>
</evidence>
<dbReference type="CDD" id="cd01992">
    <property type="entry name" value="TilS_N"/>
    <property type="match status" value="1"/>
</dbReference>
<evidence type="ECO:0000256" key="6">
    <source>
        <dbReference type="HAMAP-Rule" id="MF_01161"/>
    </source>
</evidence>
<evidence type="ECO:0000256" key="1">
    <source>
        <dbReference type="ARBA" id="ARBA00022598"/>
    </source>
</evidence>
<gene>
    <name evidence="6" type="primary">tilS</name>
    <name evidence="8" type="ordered locus">CHAB381_0504</name>
</gene>
<evidence type="ECO:0000256" key="4">
    <source>
        <dbReference type="ARBA" id="ARBA00022840"/>
    </source>
</evidence>
<dbReference type="HAMAP" id="MF_01161">
    <property type="entry name" value="tRNA_Ile_lys_synt"/>
    <property type="match status" value="1"/>
</dbReference>